<proteinExistence type="predicted"/>
<dbReference type="HOGENOM" id="CLU_019017_0_0_4"/>
<dbReference type="AlphaFoldDB" id="F8GZ02"/>
<accession>F8GZ02</accession>
<organism evidence="1 2">
    <name type="scientific">Cupriavidus necator (strain ATCC 43291 / DSM 13513 / CCUG 52238 / LMG 8453 / N-1)</name>
    <name type="common">Ralstonia eutropha</name>
    <dbReference type="NCBI Taxonomy" id="1042878"/>
    <lineage>
        <taxon>Bacteria</taxon>
        <taxon>Pseudomonadati</taxon>
        <taxon>Pseudomonadota</taxon>
        <taxon>Betaproteobacteria</taxon>
        <taxon>Burkholderiales</taxon>
        <taxon>Burkholderiaceae</taxon>
        <taxon>Cupriavidus</taxon>
    </lineage>
</organism>
<dbReference type="RefSeq" id="WP_013954376.1">
    <property type="nucleotide sequence ID" value="NC_015724.1"/>
</dbReference>
<dbReference type="Proteomes" id="UP000006798">
    <property type="component" value="Plasmid pBB2"/>
</dbReference>
<name>F8GZ02_CUPNN</name>
<dbReference type="KEGG" id="cnc:CNE_BB2p02980"/>
<gene>
    <name evidence="1" type="primary">rme</name>
    <name evidence="1" type="ordered locus">CNE_BB2p02980</name>
</gene>
<dbReference type="InterPro" id="IPR014729">
    <property type="entry name" value="Rossmann-like_a/b/a_fold"/>
</dbReference>
<dbReference type="GeneID" id="34307418"/>
<dbReference type="SUPFAM" id="SSF52402">
    <property type="entry name" value="Adenine nucleotide alpha hydrolases-like"/>
    <property type="match status" value="1"/>
</dbReference>
<keyword evidence="1" id="KW-0808">Transferase</keyword>
<evidence type="ECO:0000313" key="2">
    <source>
        <dbReference type="Proteomes" id="UP000006798"/>
    </source>
</evidence>
<dbReference type="Gene3D" id="3.40.50.620">
    <property type="entry name" value="HUPs"/>
    <property type="match status" value="1"/>
</dbReference>
<geneLocation type="plasmid" evidence="1 2">
    <name>pBB2</name>
</geneLocation>
<dbReference type="EMBL" id="CP002880">
    <property type="protein sequence ID" value="AEI83093.1"/>
    <property type="molecule type" value="Genomic_DNA"/>
</dbReference>
<dbReference type="GO" id="GO:0016740">
    <property type="term" value="F:transferase activity"/>
    <property type="evidence" value="ECO:0007669"/>
    <property type="project" value="UniProtKB-KW"/>
</dbReference>
<dbReference type="PANTHER" id="PTHR43196">
    <property type="entry name" value="SULFATE ADENYLYLTRANSFERASE SUBUNIT 2"/>
    <property type="match status" value="1"/>
</dbReference>
<sequence length="588" mass="65238">MQTISLFPQGAFDPIEDKADQAIRAALAILEAGHPLVLAYSGGKDSSMVAALALHAAALYHAAGGKPLVVATTGDTLVESPEVAHHYRQELVRMRRFGKQHGFDVITRVVQPSMALTFQVKIFSGRALPSFPGTHGDCSTDLKIAPQRTFRRQLFRSLAGQGRAEPVTLLGTRYAESARRSASMRQRGDSANVPVRNQDSEFVLSPVCDWSDDDIWEGIALYGGSARPCYSDFEDMRRIYAHAAGTSCAVVADAILDGAGSSRPRKCGARLGCHVCQMAEDKSLASMVEYDERYAYAAGLQRLNRFIRNTRFDWSRRHWVGRTISGGYIKIQPDTYHPRMVRELVRYMLQLDYDEQCRAEQAGERPKFELLPLDMLIAVDALQSLNGLGRPFAAWADWRDIHQRGVRYDIPDVSQVAQTAVPTARFLHVGAEWDDTAAPSDWTGLRNPYLESFTADSPCGPKLQVTTGGRELWALPTAQQFSVDPESALLISEFEVDRLLDVHDAGLAPGQVTAGYRWYAQYGCLTLSHAQRGEHDEIARRTAYKDRLGLTLEYDVGALRSRAVPFEDLPATSQLAWRQAATPQQSLF</sequence>
<keyword evidence="1" id="KW-0614">Plasmid</keyword>
<reference evidence="1 2" key="1">
    <citation type="journal article" date="2011" name="J. Bacteriol.">
        <title>Complete genome sequence of the type strain Cupriavidus necator N-1.</title>
        <authorList>
            <person name="Poehlein A."/>
            <person name="Kusian B."/>
            <person name="Friedrich B."/>
            <person name="Daniel R."/>
            <person name="Bowien B."/>
        </authorList>
    </citation>
    <scope>NUCLEOTIDE SEQUENCE [LARGE SCALE GENOMIC DNA]</scope>
    <source>
        <strain evidence="2">ATCC 43291 / DSM 13513 / CCUG 52238 / LMG 8453 / N-1</strain>
        <plasmid evidence="1 2">pBB2</plasmid>
    </source>
</reference>
<protein>
    <submittedName>
        <fullName evidence="1">3'-phosphoadenosine 5'-phosphosulfate sulfotransferase (PAPS reductase)/FAD synthetase Rme</fullName>
    </submittedName>
</protein>
<dbReference type="PANTHER" id="PTHR43196:SF2">
    <property type="entry name" value="PHOSPHOADENOSINE PHOSPHOSULFATE REDUCTASE"/>
    <property type="match status" value="1"/>
</dbReference>
<evidence type="ECO:0000313" key="1">
    <source>
        <dbReference type="EMBL" id="AEI83093.1"/>
    </source>
</evidence>
<dbReference type="InterPro" id="IPR050128">
    <property type="entry name" value="Sulfate_adenylyltrnsfr_sub2"/>
</dbReference>